<protein>
    <submittedName>
        <fullName evidence="1">Uncharacterized protein</fullName>
    </submittedName>
</protein>
<accession>A0ABU1BRE9</accession>
<comment type="caution">
    <text evidence="1">The sequence shown here is derived from an EMBL/GenBank/DDBJ whole genome shotgun (WGS) entry which is preliminary data.</text>
</comment>
<name>A0ABU1BRE9_9BURK</name>
<dbReference type="EMBL" id="JAUYVH010000009">
    <property type="protein sequence ID" value="MDQ9171449.1"/>
    <property type="molecule type" value="Genomic_DNA"/>
</dbReference>
<evidence type="ECO:0000313" key="1">
    <source>
        <dbReference type="EMBL" id="MDQ9171449.1"/>
    </source>
</evidence>
<dbReference type="InterPro" id="IPR036629">
    <property type="entry name" value="YjbJ_sf"/>
</dbReference>
<sequence length="82" mass="9134">MNKYQTKGMLIYLAGRIEETAGKFMHDSRRQVKGYQRKVTGQAIMALGDAHQALKLCVNARVPGLDGNLDLSEGRVRQTSKL</sequence>
<organism evidence="1 2">
    <name type="scientific">Keguizhuia sedimenti</name>
    <dbReference type="NCBI Taxonomy" id="3064264"/>
    <lineage>
        <taxon>Bacteria</taxon>
        <taxon>Pseudomonadati</taxon>
        <taxon>Pseudomonadota</taxon>
        <taxon>Betaproteobacteria</taxon>
        <taxon>Burkholderiales</taxon>
        <taxon>Oxalobacteraceae</taxon>
        <taxon>Keguizhuia</taxon>
    </lineage>
</organism>
<dbReference type="RefSeq" id="WP_338437386.1">
    <property type="nucleotide sequence ID" value="NZ_JAUYVH010000009.1"/>
</dbReference>
<proteinExistence type="predicted"/>
<evidence type="ECO:0000313" key="2">
    <source>
        <dbReference type="Proteomes" id="UP001225596"/>
    </source>
</evidence>
<gene>
    <name evidence="1" type="ORF">Q8A64_13630</name>
</gene>
<dbReference type="Proteomes" id="UP001225596">
    <property type="component" value="Unassembled WGS sequence"/>
</dbReference>
<keyword evidence="2" id="KW-1185">Reference proteome</keyword>
<reference evidence="1 2" key="1">
    <citation type="submission" date="2023-08" db="EMBL/GenBank/DDBJ databases">
        <title>Oxalobacteraceae gen .nov., isolated from river sludge outside the plant.</title>
        <authorList>
            <person name="Zhao S.Y."/>
        </authorList>
    </citation>
    <scope>NUCLEOTIDE SEQUENCE [LARGE SCALE GENOMIC DNA]</scope>
    <source>
        <strain evidence="1 2">R-40</strain>
    </source>
</reference>
<dbReference type="SUPFAM" id="SSF69047">
    <property type="entry name" value="Hypothetical protein YjbJ"/>
    <property type="match status" value="1"/>
</dbReference>